<dbReference type="OrthoDB" id="9810277at2"/>
<dbReference type="EMBL" id="PKUQ01000055">
    <property type="protein sequence ID" value="PLW74941.1"/>
    <property type="molecule type" value="Genomic_DNA"/>
</dbReference>
<organism evidence="2 3">
    <name type="scientific">Cohaesibacter celericrescens</name>
    <dbReference type="NCBI Taxonomy" id="2067669"/>
    <lineage>
        <taxon>Bacteria</taxon>
        <taxon>Pseudomonadati</taxon>
        <taxon>Pseudomonadota</taxon>
        <taxon>Alphaproteobacteria</taxon>
        <taxon>Hyphomicrobiales</taxon>
        <taxon>Cohaesibacteraceae</taxon>
    </lineage>
</organism>
<dbReference type="Proteomes" id="UP000234881">
    <property type="component" value="Unassembled WGS sequence"/>
</dbReference>
<evidence type="ECO:0000313" key="2">
    <source>
        <dbReference type="EMBL" id="PLW74941.1"/>
    </source>
</evidence>
<name>A0A2N5XKA0_9HYPH</name>
<dbReference type="AlphaFoldDB" id="A0A2N5XKA0"/>
<dbReference type="SUPFAM" id="SSF56112">
    <property type="entry name" value="Protein kinase-like (PK-like)"/>
    <property type="match status" value="1"/>
</dbReference>
<gene>
    <name evidence="2" type="ORF">C0081_21785</name>
</gene>
<evidence type="ECO:0000256" key="1">
    <source>
        <dbReference type="SAM" id="MobiDB-lite"/>
    </source>
</evidence>
<dbReference type="Gene3D" id="3.40.50.300">
    <property type="entry name" value="P-loop containing nucleotide triphosphate hydrolases"/>
    <property type="match status" value="1"/>
</dbReference>
<dbReference type="InterPro" id="IPR027417">
    <property type="entry name" value="P-loop_NTPase"/>
</dbReference>
<reference evidence="2 3" key="1">
    <citation type="submission" date="2018-01" db="EMBL/GenBank/DDBJ databases">
        <title>The draft genome sequence of Cohaesibacter sp. H1304.</title>
        <authorList>
            <person name="Wang N.-N."/>
            <person name="Du Z.-J."/>
        </authorList>
    </citation>
    <scope>NUCLEOTIDE SEQUENCE [LARGE SCALE GENOMIC DNA]</scope>
    <source>
        <strain evidence="2 3">H1304</strain>
    </source>
</reference>
<accession>A0A2N5XKA0</accession>
<comment type="caution">
    <text evidence="2">The sequence shown here is derived from an EMBL/GenBank/DDBJ whole genome shotgun (WGS) entry which is preliminary data.</text>
</comment>
<evidence type="ECO:0008006" key="4">
    <source>
        <dbReference type="Google" id="ProtNLM"/>
    </source>
</evidence>
<dbReference type="InterPro" id="IPR011009">
    <property type="entry name" value="Kinase-like_dom_sf"/>
</dbReference>
<dbReference type="RefSeq" id="WP_101535841.1">
    <property type="nucleotide sequence ID" value="NZ_PKUQ01000055.1"/>
</dbReference>
<sequence>MDTLRSQVSTATASAPPDTDGQLQSGQAAEASFSHMSQNAVLAFLADANSYGSKEPVDRIDSAQHILFLSGPFCYKLHRQLPLGQTDPLSLERRYHLAQLEMRLGKMFAPDLYLDLVPVRVDTKGQFLQLPKPASEGSEAGTYSAFSAVCQNTQIVDWLVRLRRYDFSKSYDKQVELYQPNFAECQRLSHLIAKKGTNTNCHTPGQSWQLHLNEMLDGFAAVVRQLDRYAKQTTLRACLNRARDQFERARSVFETRGRRGLIGQIHGNVGLGNVVELPDGLRLVNPQVSCNNVDVREWVGDPLYDLGSLIGEFWSRGLNRQANWVFSNYCNQLLDSHSLDGLEVLDLYLFVRAMEQARMLAADVVHQDSTFGRKDEACGKTAALRGYIKTARESLLQDEAILIVIGGSSHSNRSHLARLLAPETGRMPGALYLSVYQEILALHEVSKEADLTPSANRPSIWRLAYRRIADKARMAIAAGYSVVLEGRFDSPISRQNLTQLAQEEGSTLRVVAFHLYDPLHDNRPVDRSPARSDHLDLELQAELPMDRSKRAIQTHRTIDPILGSQGIDRDWTNWIELDASRSVGDLLGQTLGHINPAWVPNSKETLH</sequence>
<evidence type="ECO:0000313" key="3">
    <source>
        <dbReference type="Proteomes" id="UP000234881"/>
    </source>
</evidence>
<feature type="compositionally biased region" description="Polar residues" evidence="1">
    <location>
        <begin position="1"/>
        <end position="13"/>
    </location>
</feature>
<feature type="region of interest" description="Disordered" evidence="1">
    <location>
        <begin position="1"/>
        <end position="30"/>
    </location>
</feature>
<proteinExistence type="predicted"/>
<keyword evidence="3" id="KW-1185">Reference proteome</keyword>
<protein>
    <recommendedName>
        <fullName evidence="4">Aminoglycoside phosphotransferase domain-containing protein</fullName>
    </recommendedName>
</protein>